<protein>
    <submittedName>
        <fullName evidence="2">Uncharacterized protein</fullName>
    </submittedName>
</protein>
<dbReference type="Proteomes" id="UP000887565">
    <property type="component" value="Unplaced"/>
</dbReference>
<accession>A0A915IU21</accession>
<evidence type="ECO:0000313" key="2">
    <source>
        <dbReference type="WBParaSite" id="nRc.2.0.1.t17694-RA"/>
    </source>
</evidence>
<evidence type="ECO:0000313" key="1">
    <source>
        <dbReference type="Proteomes" id="UP000887565"/>
    </source>
</evidence>
<name>A0A915IU21_ROMCU</name>
<dbReference type="AlphaFoldDB" id="A0A915IU21"/>
<dbReference type="WBParaSite" id="nRc.2.0.1.t17694-RA">
    <property type="protein sequence ID" value="nRc.2.0.1.t17694-RA"/>
    <property type="gene ID" value="nRc.2.0.1.g17694"/>
</dbReference>
<sequence length="104" mass="11896">MGIIGFLDDPLFLLLSEKPLEYQELSVIEVLYNLPDRPSTGNGTIPRTAQRTALSELARLIDAKGSIKRKELDRRMVMAKERFLNATDHLWNYPAFNAEFSRIS</sequence>
<proteinExistence type="predicted"/>
<organism evidence="1 2">
    <name type="scientific">Romanomermis culicivorax</name>
    <name type="common">Nematode worm</name>
    <dbReference type="NCBI Taxonomy" id="13658"/>
    <lineage>
        <taxon>Eukaryota</taxon>
        <taxon>Metazoa</taxon>
        <taxon>Ecdysozoa</taxon>
        <taxon>Nematoda</taxon>
        <taxon>Enoplea</taxon>
        <taxon>Dorylaimia</taxon>
        <taxon>Mermithida</taxon>
        <taxon>Mermithoidea</taxon>
        <taxon>Mermithidae</taxon>
        <taxon>Romanomermis</taxon>
    </lineage>
</organism>
<keyword evidence="1" id="KW-1185">Reference proteome</keyword>
<reference evidence="2" key="1">
    <citation type="submission" date="2022-11" db="UniProtKB">
        <authorList>
            <consortium name="WormBaseParasite"/>
        </authorList>
    </citation>
    <scope>IDENTIFICATION</scope>
</reference>